<name>A0A238FHN4_9BASI</name>
<dbReference type="SUPFAM" id="SSF158573">
    <property type="entry name" value="GINS helical bundle-like"/>
    <property type="match status" value="1"/>
</dbReference>
<evidence type="ECO:0000256" key="1">
    <source>
        <dbReference type="SAM" id="MobiDB-lite"/>
    </source>
</evidence>
<evidence type="ECO:0000313" key="4">
    <source>
        <dbReference type="Proteomes" id="UP000198372"/>
    </source>
</evidence>
<feature type="compositionally biased region" description="Acidic residues" evidence="1">
    <location>
        <begin position="1"/>
        <end position="14"/>
    </location>
</feature>
<evidence type="ECO:0000259" key="2">
    <source>
        <dbReference type="Pfam" id="PF16922"/>
    </source>
</evidence>
<dbReference type="GO" id="GO:0000811">
    <property type="term" value="C:GINS complex"/>
    <property type="evidence" value="ECO:0007669"/>
    <property type="project" value="TreeGrafter"/>
</dbReference>
<dbReference type="CDD" id="cd11711">
    <property type="entry name" value="GINS_A_Sld5"/>
    <property type="match status" value="1"/>
</dbReference>
<dbReference type="STRING" id="269621.A0A238FHN4"/>
<dbReference type="Gene3D" id="3.40.5.60">
    <property type="match status" value="1"/>
</dbReference>
<dbReference type="SUPFAM" id="SSF160059">
    <property type="entry name" value="PriA/YqbF domain"/>
    <property type="match status" value="1"/>
</dbReference>
<dbReference type="PANTHER" id="PTHR21206:SF0">
    <property type="entry name" value="DNA REPLICATION COMPLEX GINS PROTEIN SLD5"/>
    <property type="match status" value="1"/>
</dbReference>
<accession>A0A238FHN4</accession>
<gene>
    <name evidence="3" type="ORF">BQ2448_7256</name>
</gene>
<feature type="region of interest" description="Disordered" evidence="1">
    <location>
        <begin position="1"/>
        <end position="67"/>
    </location>
</feature>
<dbReference type="Proteomes" id="UP000198372">
    <property type="component" value="Unassembled WGS sequence"/>
</dbReference>
<dbReference type="Gene3D" id="1.20.58.1030">
    <property type="match status" value="1"/>
</dbReference>
<sequence length="356" mass="39836">MSTSFFDDDDDQDGLYEPYRPPQQNNAANEAVSDRLPALPPLQGRNLDGDNHDDPDREANDLDLDLQRDSLSTSSYIPVAGTSIRGARHSSVANGVGTSRYQASSRGQGESPGLDDILAHEGREMDLLAGKRESNVAKLMRCWINESGSPELLPFPKKLVERLVKDLANRVSHSLRIEETRDNADEFDSKGIVYATVQKTLVRHVNATASGDDALYLQASLVATENMRAAHVLKAYTRQRMHKLEAHVEYYLRLPLEDRKKRLYSNELAHAQGYHALKREYLDNSAVNALPQRIRDHEAPVAEPDLSSAVFCRVRRACGPVVLPDGTLMSFEEGSQHMLRYSTIRDLLAKDFVELI</sequence>
<dbReference type="AlphaFoldDB" id="A0A238FHN4"/>
<dbReference type="PANTHER" id="PTHR21206">
    <property type="entry name" value="SLD5 PROTEIN"/>
    <property type="match status" value="1"/>
</dbReference>
<dbReference type="OrthoDB" id="338231at2759"/>
<dbReference type="InterPro" id="IPR038749">
    <property type="entry name" value="Sld5_GINS_A"/>
</dbReference>
<feature type="domain" description="DNA replication complex GINS protein SLD5 C-terminal" evidence="2">
    <location>
        <begin position="304"/>
        <end position="356"/>
    </location>
</feature>
<feature type="compositionally biased region" description="Basic and acidic residues" evidence="1">
    <location>
        <begin position="47"/>
        <end position="67"/>
    </location>
</feature>
<dbReference type="EMBL" id="FMSP01000018">
    <property type="protein sequence ID" value="SCV73330.1"/>
    <property type="molecule type" value="Genomic_DNA"/>
</dbReference>
<keyword evidence="4" id="KW-1185">Reference proteome</keyword>
<dbReference type="InterPro" id="IPR031633">
    <property type="entry name" value="SLD5_C"/>
</dbReference>
<dbReference type="CDD" id="cd21692">
    <property type="entry name" value="GINS_B_Sld5"/>
    <property type="match status" value="1"/>
</dbReference>
<reference evidence="4" key="1">
    <citation type="submission" date="2016-09" db="EMBL/GenBank/DDBJ databases">
        <authorList>
            <person name="Jeantristanb JTB J.-T."/>
            <person name="Ricardo R."/>
        </authorList>
    </citation>
    <scope>NUCLEOTIDE SEQUENCE [LARGE SCALE GENOMIC DNA]</scope>
</reference>
<dbReference type="GO" id="GO:0000727">
    <property type="term" value="P:double-strand break repair via break-induced replication"/>
    <property type="evidence" value="ECO:0007669"/>
    <property type="project" value="TreeGrafter"/>
</dbReference>
<proteinExistence type="predicted"/>
<dbReference type="InterPro" id="IPR008591">
    <property type="entry name" value="GINS_Sld5"/>
</dbReference>
<evidence type="ECO:0000313" key="3">
    <source>
        <dbReference type="EMBL" id="SCV73330.1"/>
    </source>
</evidence>
<organism evidence="3 4">
    <name type="scientific">Microbotryum intermedium</name>
    <dbReference type="NCBI Taxonomy" id="269621"/>
    <lineage>
        <taxon>Eukaryota</taxon>
        <taxon>Fungi</taxon>
        <taxon>Dikarya</taxon>
        <taxon>Basidiomycota</taxon>
        <taxon>Pucciniomycotina</taxon>
        <taxon>Microbotryomycetes</taxon>
        <taxon>Microbotryales</taxon>
        <taxon>Microbotryaceae</taxon>
        <taxon>Microbotryum</taxon>
    </lineage>
</organism>
<dbReference type="Pfam" id="PF16922">
    <property type="entry name" value="SLD5_C"/>
    <property type="match status" value="1"/>
</dbReference>
<dbReference type="GO" id="GO:0006261">
    <property type="term" value="P:DNA-templated DNA replication"/>
    <property type="evidence" value="ECO:0007669"/>
    <property type="project" value="InterPro"/>
</dbReference>
<protein>
    <submittedName>
        <fullName evidence="3">BQ2448_7256 protein</fullName>
    </submittedName>
</protein>
<dbReference type="InterPro" id="IPR036224">
    <property type="entry name" value="GINS_bundle-like_dom_sf"/>
</dbReference>